<proteinExistence type="predicted"/>
<gene>
    <name evidence="2" type="ORF">DF3PB_1720003</name>
</gene>
<organism evidence="2">
    <name type="scientific">metagenome</name>
    <dbReference type="NCBI Taxonomy" id="256318"/>
    <lineage>
        <taxon>unclassified sequences</taxon>
        <taxon>metagenomes</taxon>
    </lineage>
</organism>
<reference evidence="2" key="1">
    <citation type="submission" date="2018-07" db="EMBL/GenBank/DDBJ databases">
        <authorList>
            <person name="Quirk P.G."/>
            <person name="Krulwich T.A."/>
        </authorList>
    </citation>
    <scope>NUCLEOTIDE SEQUENCE</scope>
</reference>
<protein>
    <submittedName>
        <fullName evidence="2">Uncharacterized protein</fullName>
    </submittedName>
</protein>
<accession>A0A380TA53</accession>
<feature type="compositionally biased region" description="Basic and acidic residues" evidence="1">
    <location>
        <begin position="36"/>
        <end position="49"/>
    </location>
</feature>
<name>A0A380TA53_9ZZZZ</name>
<dbReference type="AlphaFoldDB" id="A0A380TA53"/>
<evidence type="ECO:0000256" key="1">
    <source>
        <dbReference type="SAM" id="MobiDB-lite"/>
    </source>
</evidence>
<evidence type="ECO:0000313" key="2">
    <source>
        <dbReference type="EMBL" id="SUS05115.1"/>
    </source>
</evidence>
<dbReference type="EMBL" id="UIDG01000082">
    <property type="protein sequence ID" value="SUS05115.1"/>
    <property type="molecule type" value="Genomic_DNA"/>
</dbReference>
<sequence length="49" mass="5469">MSAHTVGVRRRQTTSFGQEGRRCGSAGPAWPSGNLRDMRTIDAEHFHRS</sequence>
<feature type="region of interest" description="Disordered" evidence="1">
    <location>
        <begin position="1"/>
        <end position="49"/>
    </location>
</feature>